<dbReference type="PROSITE" id="PS51194">
    <property type="entry name" value="HELICASE_CTER"/>
    <property type="match status" value="1"/>
</dbReference>
<dbReference type="Gene3D" id="3.40.50.300">
    <property type="entry name" value="P-loop containing nucleotide triphosphate hydrolases"/>
    <property type="match status" value="2"/>
</dbReference>
<evidence type="ECO:0000313" key="4">
    <source>
        <dbReference type="EMBL" id="AJO22850.1"/>
    </source>
</evidence>
<dbReference type="SMART" id="SM00487">
    <property type="entry name" value="DEXDc"/>
    <property type="match status" value="1"/>
</dbReference>
<dbReference type="Proteomes" id="UP000032024">
    <property type="component" value="Chromosome"/>
</dbReference>
<dbReference type="GO" id="GO:0003677">
    <property type="term" value="F:DNA binding"/>
    <property type="evidence" value="ECO:0007669"/>
    <property type="project" value="InterPro"/>
</dbReference>
<dbReference type="PROSITE" id="PS51192">
    <property type="entry name" value="HELICASE_ATP_BIND_1"/>
    <property type="match status" value="1"/>
</dbReference>
<dbReference type="InterPro" id="IPR050742">
    <property type="entry name" value="Helicase_Restrict-Modif_Enz"/>
</dbReference>
<proteinExistence type="predicted"/>
<dbReference type="Pfam" id="PF00271">
    <property type="entry name" value="Helicase_C"/>
    <property type="match status" value="1"/>
</dbReference>
<evidence type="ECO:0000256" key="1">
    <source>
        <dbReference type="SAM" id="Coils"/>
    </source>
</evidence>
<evidence type="ECO:0008006" key="6">
    <source>
        <dbReference type="Google" id="ProtNLM"/>
    </source>
</evidence>
<organism evidence="4 5">
    <name type="scientific">Heyndrickxia coagulans</name>
    <name type="common">Weizmannia coagulans</name>
    <dbReference type="NCBI Taxonomy" id="1398"/>
    <lineage>
        <taxon>Bacteria</taxon>
        <taxon>Bacillati</taxon>
        <taxon>Bacillota</taxon>
        <taxon>Bacilli</taxon>
        <taxon>Bacillales</taxon>
        <taxon>Bacillaceae</taxon>
        <taxon>Heyndrickxia</taxon>
    </lineage>
</organism>
<dbReference type="GO" id="GO:0005829">
    <property type="term" value="C:cytosol"/>
    <property type="evidence" value="ECO:0007669"/>
    <property type="project" value="TreeGrafter"/>
</dbReference>
<dbReference type="PANTHER" id="PTHR47396:SF1">
    <property type="entry name" value="ATP-DEPENDENT HELICASE IRC3-RELATED"/>
    <property type="match status" value="1"/>
</dbReference>
<evidence type="ECO:0000313" key="5">
    <source>
        <dbReference type="Proteomes" id="UP000032024"/>
    </source>
</evidence>
<dbReference type="SMART" id="SM00490">
    <property type="entry name" value="HELICc"/>
    <property type="match status" value="1"/>
</dbReference>
<reference evidence="5" key="1">
    <citation type="submission" date="2015-01" db="EMBL/GenBank/DDBJ databases">
        <title>Comparative genome analysis of Bacillus coagulans HM-08, Clostridium butyricum HM-68, Bacillus subtilis HM-66 and Bacillus paralicheniformis BL-09.</title>
        <authorList>
            <person name="Zhang H."/>
        </authorList>
    </citation>
    <scope>NUCLEOTIDE SEQUENCE [LARGE SCALE GENOMIC DNA]</scope>
    <source>
        <strain evidence="5">HM-08</strain>
    </source>
</reference>
<feature type="coiled-coil region" evidence="1">
    <location>
        <begin position="499"/>
        <end position="526"/>
    </location>
</feature>
<accession>A0AAN0T737</accession>
<evidence type="ECO:0000259" key="2">
    <source>
        <dbReference type="PROSITE" id="PS51192"/>
    </source>
</evidence>
<feature type="domain" description="Helicase C-terminal" evidence="3">
    <location>
        <begin position="284"/>
        <end position="452"/>
    </location>
</feature>
<dbReference type="InterPro" id="IPR027417">
    <property type="entry name" value="P-loop_NTPase"/>
</dbReference>
<dbReference type="AlphaFoldDB" id="A0AAN0T737"/>
<sequence length="666" mass="77241">MNKFQSTQANIHNNNSLYEAQKQAYKAAFAHYQEFPDFKFRETLIVMPTGTGKTGVMAILPYGISKGRVLIITPGKIVRKTVYEQFDSAQNPERTFWIKRNVIYDRKALPNSYLYKGYNPKIDGEKELTMKKLTMSDIVITNVHKLGSSNDEVNLMSLVKKDFFDMIIVDEAHHVAANMWKEALEYFSASKVIKLTATPFRSDNQSISTNEYDPIYEYTLGEAINDGLIKNIVKQEEIPGEIILKNQVTGQIYSLEKAKEILGNDFVSKQIAMDEHCSKQVIERTKDILLKKRKSYPNHQVLAVTCNDEHAKDICKWFNDYDLKATYVSTKSLSENEIEKRLNDFANGVYDVMVSIQMLGEGYDNPNISIISLFRPFKTISPYAQAIGRGLRRIYAENLNPIDNYCNVVYHQELGLEQLWKYYKEQETYGEKIKLQRKKLFEQLSFNFDELGFVERRPSPNASNTRNESDDDFFNSIQKILSVSSMTSRGLGKEDSFTQDGMKNYKQQLEALLQQEKQELDDYKQSVFERVRKGELDQFEADLLIKTKEEATQHSVNTNYSDFRDFIISDSLREDFTNWLNIKLEEFFNSSILNKEGFELFKDDPSVDKQEVNNIGYISRNIRQSLYSASKKHVSAYNQTDFAIAKQRVVDKLSFWLKQYGQNKEE</sequence>
<protein>
    <recommendedName>
        <fullName evidence="6">DEAD/DEAH box helicase</fullName>
    </recommendedName>
</protein>
<feature type="domain" description="Helicase ATP-binding" evidence="2">
    <location>
        <begin position="34"/>
        <end position="217"/>
    </location>
</feature>
<dbReference type="RefSeq" id="WP_035184727.1">
    <property type="nucleotide sequence ID" value="NZ_CP010525.1"/>
</dbReference>
<keyword evidence="5" id="KW-1185">Reference proteome</keyword>
<dbReference type="EMBL" id="CP010525">
    <property type="protein sequence ID" value="AJO22850.1"/>
    <property type="molecule type" value="Genomic_DNA"/>
</dbReference>
<gene>
    <name evidence="4" type="ORF">SB48_HM08orf03267</name>
</gene>
<name>A0AAN0T737_HEYCO</name>
<dbReference type="PANTHER" id="PTHR47396">
    <property type="entry name" value="TYPE I RESTRICTION ENZYME ECOKI R PROTEIN"/>
    <property type="match status" value="1"/>
</dbReference>
<dbReference type="Pfam" id="PF04851">
    <property type="entry name" value="ResIII"/>
    <property type="match status" value="1"/>
</dbReference>
<dbReference type="InterPro" id="IPR001650">
    <property type="entry name" value="Helicase_C-like"/>
</dbReference>
<dbReference type="GO" id="GO:0005524">
    <property type="term" value="F:ATP binding"/>
    <property type="evidence" value="ECO:0007669"/>
    <property type="project" value="InterPro"/>
</dbReference>
<dbReference type="SUPFAM" id="SSF52540">
    <property type="entry name" value="P-loop containing nucleoside triphosphate hydrolases"/>
    <property type="match status" value="1"/>
</dbReference>
<keyword evidence="1" id="KW-0175">Coiled coil</keyword>
<dbReference type="InterPro" id="IPR006935">
    <property type="entry name" value="Helicase/UvrB_N"/>
</dbReference>
<evidence type="ECO:0000259" key="3">
    <source>
        <dbReference type="PROSITE" id="PS51194"/>
    </source>
</evidence>
<dbReference type="GO" id="GO:0016787">
    <property type="term" value="F:hydrolase activity"/>
    <property type="evidence" value="ECO:0007669"/>
    <property type="project" value="InterPro"/>
</dbReference>
<dbReference type="InterPro" id="IPR014001">
    <property type="entry name" value="Helicase_ATP-bd"/>
</dbReference>